<organism evidence="4 5">
    <name type="scientific">Actinia tenebrosa</name>
    <name type="common">Australian red waratah sea anemone</name>
    <dbReference type="NCBI Taxonomy" id="6105"/>
    <lineage>
        <taxon>Eukaryota</taxon>
        <taxon>Metazoa</taxon>
        <taxon>Cnidaria</taxon>
        <taxon>Anthozoa</taxon>
        <taxon>Hexacorallia</taxon>
        <taxon>Actiniaria</taxon>
        <taxon>Actiniidae</taxon>
        <taxon>Actinia</taxon>
    </lineage>
</organism>
<evidence type="ECO:0000313" key="5">
    <source>
        <dbReference type="RefSeq" id="XP_031565241.1"/>
    </source>
</evidence>
<dbReference type="GeneID" id="116300503"/>
<feature type="domain" description="ShKT" evidence="3">
    <location>
        <begin position="72"/>
        <end position="111"/>
    </location>
</feature>
<proteinExistence type="predicted"/>
<dbReference type="SMART" id="SM00254">
    <property type="entry name" value="ShKT"/>
    <property type="match status" value="1"/>
</dbReference>
<dbReference type="InParanoid" id="A0A6P8ICF0"/>
<dbReference type="PROSITE" id="PS51670">
    <property type="entry name" value="SHKT"/>
    <property type="match status" value="1"/>
</dbReference>
<dbReference type="KEGG" id="aten:116300503"/>
<gene>
    <name evidence="5" type="primary">LOC116300503</name>
</gene>
<dbReference type="GO" id="GO:0090729">
    <property type="term" value="F:toxin activity"/>
    <property type="evidence" value="ECO:0007669"/>
    <property type="project" value="UniProtKB-KW"/>
</dbReference>
<dbReference type="Proteomes" id="UP000515163">
    <property type="component" value="Unplaced"/>
</dbReference>
<keyword evidence="1" id="KW-0800">Toxin</keyword>
<evidence type="ECO:0000256" key="2">
    <source>
        <dbReference type="PROSITE-ProRule" id="PRU01005"/>
    </source>
</evidence>
<dbReference type="Pfam" id="PF01549">
    <property type="entry name" value="ShK"/>
    <property type="match status" value="1"/>
</dbReference>
<reference evidence="5" key="1">
    <citation type="submission" date="2025-08" db="UniProtKB">
        <authorList>
            <consortium name="RefSeq"/>
        </authorList>
    </citation>
    <scope>IDENTIFICATION</scope>
    <source>
        <tissue evidence="5">Tentacle</tissue>
    </source>
</reference>
<evidence type="ECO:0000256" key="1">
    <source>
        <dbReference type="ARBA" id="ARBA00022656"/>
    </source>
</evidence>
<dbReference type="RefSeq" id="XP_031565241.1">
    <property type="nucleotide sequence ID" value="XM_031709381.1"/>
</dbReference>
<keyword evidence="4" id="KW-1185">Reference proteome</keyword>
<dbReference type="AlphaFoldDB" id="A0A6P8ICF0"/>
<dbReference type="InterPro" id="IPR003582">
    <property type="entry name" value="ShKT_dom"/>
</dbReference>
<protein>
    <submittedName>
        <fullName evidence="5">Uncharacterized protein LOC116300503</fullName>
    </submittedName>
</protein>
<evidence type="ECO:0000313" key="4">
    <source>
        <dbReference type="Proteomes" id="UP000515163"/>
    </source>
</evidence>
<sequence length="152" mass="16869">MHIPCPPLPKIPAPPIHALLHHRPNPILPAPPIYPPWEHHRPQQSILDTPIHPERLVAEAVMNGAAAPNGQCVDISARCPYFALQGMCDSPSLFYHIDKVRHLCQLSCGLCNGNGAGPGFWLRKRKSKISEDGEQLQNLLDAVFSKKTENIR</sequence>
<comment type="caution">
    <text evidence="2">Lacks conserved residue(s) required for the propagation of feature annotation.</text>
</comment>
<accession>A0A6P8ICF0</accession>
<name>A0A6P8ICF0_ACTTE</name>
<evidence type="ECO:0000259" key="3">
    <source>
        <dbReference type="PROSITE" id="PS51670"/>
    </source>
</evidence>
<dbReference type="OrthoDB" id="10646414at2759"/>